<organism evidence="2 3">
    <name type="scientific">Pan paniscus</name>
    <name type="common">Pygmy chimpanzee</name>
    <name type="synonym">Bonobo</name>
    <dbReference type="NCBI Taxonomy" id="9597"/>
    <lineage>
        <taxon>Eukaryota</taxon>
        <taxon>Metazoa</taxon>
        <taxon>Chordata</taxon>
        <taxon>Craniata</taxon>
        <taxon>Vertebrata</taxon>
        <taxon>Euteleostomi</taxon>
        <taxon>Mammalia</taxon>
        <taxon>Eutheria</taxon>
        <taxon>Euarchontoglires</taxon>
        <taxon>Primates</taxon>
        <taxon>Haplorrhini</taxon>
        <taxon>Catarrhini</taxon>
        <taxon>Hominidae</taxon>
        <taxon>Pan</taxon>
    </lineage>
</organism>
<dbReference type="GO" id="GO:0005839">
    <property type="term" value="C:proteasome core complex"/>
    <property type="evidence" value="ECO:0007669"/>
    <property type="project" value="InterPro"/>
</dbReference>
<keyword evidence="3" id="KW-1185">Reference proteome</keyword>
<accession>A0A2R8ZTL4</accession>
<evidence type="ECO:0000313" key="2">
    <source>
        <dbReference type="Ensembl" id="ENSPPAP00000008310.1"/>
    </source>
</evidence>
<reference evidence="2" key="3">
    <citation type="submission" date="2025-09" db="UniProtKB">
        <authorList>
            <consortium name="Ensembl"/>
        </authorList>
    </citation>
    <scope>IDENTIFICATION</scope>
</reference>
<dbReference type="STRING" id="9597.ENSPPAP00000008310"/>
<dbReference type="GeneTree" id="ENSGT00550000074807"/>
<dbReference type="InterPro" id="IPR001353">
    <property type="entry name" value="Proteasome_sua/b"/>
</dbReference>
<dbReference type="Ensembl" id="ENSPPAT00000030946.1">
    <property type="protein sequence ID" value="ENSPPAP00000008310.1"/>
    <property type="gene ID" value="ENSPPAG00000027387.1"/>
</dbReference>
<reference evidence="2" key="2">
    <citation type="submission" date="2025-08" db="UniProtKB">
        <authorList>
            <consortium name="Ensembl"/>
        </authorList>
    </citation>
    <scope>IDENTIFICATION</scope>
</reference>
<dbReference type="Pfam" id="PF00227">
    <property type="entry name" value="Proteasome"/>
    <property type="match status" value="1"/>
</dbReference>
<dbReference type="PANTHER" id="PTHR11599">
    <property type="entry name" value="PROTEASOME SUBUNIT ALPHA/BETA"/>
    <property type="match status" value="1"/>
</dbReference>
<dbReference type="Gene3D" id="3.60.20.10">
    <property type="entry name" value="Glutamine Phosphoribosylpyrophosphate, subunit 1, domain 1"/>
    <property type="match status" value="1"/>
</dbReference>
<keyword evidence="1" id="KW-0647">Proteasome</keyword>
<reference evidence="2 3" key="1">
    <citation type="journal article" date="2012" name="Nature">
        <title>The bonobo genome compared with the chimpanzee and human genomes.</title>
        <authorList>
            <person name="Prufer K."/>
            <person name="Munch K."/>
            <person name="Hellmann I."/>
            <person name="Akagi K."/>
            <person name="Miller J.R."/>
            <person name="Walenz B."/>
            <person name="Koren S."/>
            <person name="Sutton G."/>
            <person name="Kodira C."/>
            <person name="Winer R."/>
            <person name="Knight J.R."/>
            <person name="Mullikin J.C."/>
            <person name="Meader S.J."/>
            <person name="Ponting C.P."/>
            <person name="Lunter G."/>
            <person name="Higashino S."/>
            <person name="Hobolth A."/>
            <person name="Dutheil J."/>
            <person name="Karakoc E."/>
            <person name="Alkan C."/>
            <person name="Sajjadian S."/>
            <person name="Catacchio C.R."/>
            <person name="Ventura M."/>
            <person name="Marques-Bonet T."/>
            <person name="Eichler E.E."/>
            <person name="Andre C."/>
            <person name="Atencia R."/>
            <person name="Mugisha L."/>
            <person name="Junhold J."/>
            <person name="Patterson N."/>
            <person name="Siebauer M."/>
            <person name="Good J.M."/>
            <person name="Fischer A."/>
            <person name="Ptak S.E."/>
            <person name="Lachmann M."/>
            <person name="Symer D.E."/>
            <person name="Mailund T."/>
            <person name="Schierup M.H."/>
            <person name="Andres A.M."/>
            <person name="Kelso J."/>
            <person name="Paabo S."/>
        </authorList>
    </citation>
    <scope>NUCLEOTIDE SEQUENCE [LARGE SCALE GENOMIC DNA]</scope>
</reference>
<name>A0A2R8ZTL4_PANPA</name>
<dbReference type="GO" id="GO:0051603">
    <property type="term" value="P:proteolysis involved in protein catabolic process"/>
    <property type="evidence" value="ECO:0007669"/>
    <property type="project" value="InterPro"/>
</dbReference>
<dbReference type="SUPFAM" id="SSF56235">
    <property type="entry name" value="N-terminal nucleophile aminohydrolases (Ntn hydrolases)"/>
    <property type="match status" value="1"/>
</dbReference>
<evidence type="ECO:0000256" key="1">
    <source>
        <dbReference type="ARBA" id="ARBA00022942"/>
    </source>
</evidence>
<dbReference type="Proteomes" id="UP000240080">
    <property type="component" value="Chromosome X"/>
</dbReference>
<dbReference type="InterPro" id="IPR029055">
    <property type="entry name" value="Ntn_hydrolases_N"/>
</dbReference>
<dbReference type="AlphaFoldDB" id="A0A2R8ZTL4"/>
<dbReference type="InterPro" id="IPR050115">
    <property type="entry name" value="Proteasome_alpha"/>
</dbReference>
<evidence type="ECO:0000313" key="3">
    <source>
        <dbReference type="Proteomes" id="UP000240080"/>
    </source>
</evidence>
<proteinExistence type="predicted"/>
<dbReference type="EMBL" id="AJFE02015109">
    <property type="status" value="NOT_ANNOTATED_CDS"/>
    <property type="molecule type" value="Genomic_DNA"/>
</dbReference>
<dbReference type="Bgee" id="ENSPPAG00000027387">
    <property type="expression patterns" value="Expressed in liver"/>
</dbReference>
<protein>
    <submittedName>
        <fullName evidence="2">Uncharacterized protein</fullName>
    </submittedName>
</protein>
<sequence>MSRGSSAGFGQHYQVEYAYAFKAINLGGLTSVFVRGKDCCNYHTEEMLDKLSDSSTVTHLLKITENIEVQRARYGAANWKYKYGYEIPVDILCRIADTTQNATMRSLGCCMIFIGIDEEQATAAGVKQTELTSFLEKKVVKKKFDWTFEQTVETAITCLSTVLSIDFKPSEIEVGVVTVENPKVGILTEAEIDALTLLLVYQIHDATYLCVW</sequence>